<protein>
    <submittedName>
        <fullName evidence="2">16522_t:CDS:1</fullName>
    </submittedName>
</protein>
<accession>A0A9N9HG58</accession>
<keyword evidence="1" id="KW-0175">Coiled coil</keyword>
<evidence type="ECO:0000313" key="3">
    <source>
        <dbReference type="Proteomes" id="UP000789342"/>
    </source>
</evidence>
<comment type="caution">
    <text evidence="2">The sequence shown here is derived from an EMBL/GenBank/DDBJ whole genome shotgun (WGS) entry which is preliminary data.</text>
</comment>
<feature type="coiled-coil region" evidence="1">
    <location>
        <begin position="223"/>
        <end position="366"/>
    </location>
</feature>
<dbReference type="AlphaFoldDB" id="A0A9N9HG58"/>
<organism evidence="2 3">
    <name type="scientific">Acaulospora morrowiae</name>
    <dbReference type="NCBI Taxonomy" id="94023"/>
    <lineage>
        <taxon>Eukaryota</taxon>
        <taxon>Fungi</taxon>
        <taxon>Fungi incertae sedis</taxon>
        <taxon>Mucoromycota</taxon>
        <taxon>Glomeromycotina</taxon>
        <taxon>Glomeromycetes</taxon>
        <taxon>Diversisporales</taxon>
        <taxon>Acaulosporaceae</taxon>
        <taxon>Acaulospora</taxon>
    </lineage>
</organism>
<dbReference type="Proteomes" id="UP000789342">
    <property type="component" value="Unassembled WGS sequence"/>
</dbReference>
<dbReference type="EMBL" id="CAJVPV010014774">
    <property type="protein sequence ID" value="CAG8687789.1"/>
    <property type="molecule type" value="Genomic_DNA"/>
</dbReference>
<keyword evidence="3" id="KW-1185">Reference proteome</keyword>
<reference evidence="2" key="1">
    <citation type="submission" date="2021-06" db="EMBL/GenBank/DDBJ databases">
        <authorList>
            <person name="Kallberg Y."/>
            <person name="Tangrot J."/>
            <person name="Rosling A."/>
        </authorList>
    </citation>
    <scope>NUCLEOTIDE SEQUENCE</scope>
    <source>
        <strain evidence="2">CL551</strain>
    </source>
</reference>
<evidence type="ECO:0000313" key="2">
    <source>
        <dbReference type="EMBL" id="CAG8687789.1"/>
    </source>
</evidence>
<dbReference type="OrthoDB" id="2324875at2759"/>
<name>A0A9N9HG58_9GLOM</name>
<sequence>MEDNTNNNGQIIQDVERELQCQNTKVKTPLQSLYTNEQRFNLIKPMFNTVVSQMNIINSCFTVHARIAFTEKEMDKLPESVTGIPQQLTNILVESVNIRNNLIDIIGAMERLSDGITRFVKIANNPKLMNKPITKYLHFIERPMECLKVLIKKKCELDPEKVENLEKNLTQFMENSGSKAVPGWMEDQSRSERDLETLEKKRHEIVIEDIAECNEVSRIISEIEFYQTKLNGHEHLKKDLQNEKKILQDNRDYLENHVLSFVTSSRIVKAYRFMWNSDLEVLRKQKMLVKEEISEITSQENLKILDEAECKEALRSRLEMLEIAKNKVELIKANRESKLKKIDEDIEKKKEDIKKFENKIDGILKKYGNPSIGATYLMLDSIAKLGRQRVDSNGIFNICYNSVNNFLGKIEGVIDDILLVEGARDELDDDWLSTLETSILPLKFFVSELQPIISDSIQGISPKKLISYSTEELH</sequence>
<proteinExistence type="predicted"/>
<evidence type="ECO:0000256" key="1">
    <source>
        <dbReference type="SAM" id="Coils"/>
    </source>
</evidence>
<gene>
    <name evidence="2" type="ORF">AMORRO_LOCUS11503</name>
</gene>